<feature type="transmembrane region" description="Helical" evidence="2">
    <location>
        <begin position="588"/>
        <end position="610"/>
    </location>
</feature>
<protein>
    <recommendedName>
        <fullName evidence="5">G domain-containing protein</fullName>
    </recommendedName>
</protein>
<evidence type="ECO:0000313" key="4">
    <source>
        <dbReference type="Proteomes" id="UP001430306"/>
    </source>
</evidence>
<organism evidence="3 4">
    <name type="scientific">Rhodopirellula halodulae</name>
    <dbReference type="NCBI Taxonomy" id="2894198"/>
    <lineage>
        <taxon>Bacteria</taxon>
        <taxon>Pseudomonadati</taxon>
        <taxon>Planctomycetota</taxon>
        <taxon>Planctomycetia</taxon>
        <taxon>Pirellulales</taxon>
        <taxon>Pirellulaceae</taxon>
        <taxon>Rhodopirellula</taxon>
    </lineage>
</organism>
<accession>A0ABS8NF97</accession>
<feature type="region of interest" description="Disordered" evidence="1">
    <location>
        <begin position="717"/>
        <end position="740"/>
    </location>
</feature>
<proteinExistence type="predicted"/>
<evidence type="ECO:0000256" key="1">
    <source>
        <dbReference type="SAM" id="MobiDB-lite"/>
    </source>
</evidence>
<dbReference type="RefSeq" id="WP_230271702.1">
    <property type="nucleotide sequence ID" value="NZ_JAJKFW010000006.1"/>
</dbReference>
<feature type="transmembrane region" description="Helical" evidence="2">
    <location>
        <begin position="616"/>
        <end position="640"/>
    </location>
</feature>
<keyword evidence="2" id="KW-0472">Membrane</keyword>
<dbReference type="Gene3D" id="3.40.50.300">
    <property type="entry name" value="P-loop containing nucleotide triphosphate hydrolases"/>
    <property type="match status" value="1"/>
</dbReference>
<dbReference type="EMBL" id="JAJKFW010000006">
    <property type="protein sequence ID" value="MCC9641518.1"/>
    <property type="molecule type" value="Genomic_DNA"/>
</dbReference>
<comment type="caution">
    <text evidence="3">The sequence shown here is derived from an EMBL/GenBank/DDBJ whole genome shotgun (WGS) entry which is preliminary data.</text>
</comment>
<name>A0ABS8NF97_9BACT</name>
<evidence type="ECO:0008006" key="5">
    <source>
        <dbReference type="Google" id="ProtNLM"/>
    </source>
</evidence>
<keyword evidence="4" id="KW-1185">Reference proteome</keyword>
<reference evidence="3" key="1">
    <citation type="submission" date="2021-11" db="EMBL/GenBank/DDBJ databases">
        <title>Genome sequence.</title>
        <authorList>
            <person name="Sun Q."/>
        </authorList>
    </citation>
    <scope>NUCLEOTIDE SEQUENCE</scope>
    <source>
        <strain evidence="3">JC740</strain>
    </source>
</reference>
<feature type="compositionally biased region" description="Polar residues" evidence="1">
    <location>
        <begin position="731"/>
        <end position="740"/>
    </location>
</feature>
<sequence length="740" mass="80904">MFPLRRSTKDSSVDWPALLSLLEDDDRRAAVARIAPNEGRESYLTALRRIDTTLSQSTLASGRRLHTASKLIDRPTIAVSGMLNSGKTSLVSSFLSPAGRRRTLRGTSNKDGTHRFVLWLPQSWRADVELWSLLITRIGDSLGNSPEELSLDPEIAATQYNNREGDETLLSVPLLATDPGLDEVGVGLLDCPDIVSDAEFGLGSPEERRELLGRAATLCSAFLIVTGAESSRDTTLADLLRIASDLMPGVPRMLAVNKVRPRQTPDQVHETFDPLVQKYGVGTLYAAYDFDVPASRPFIPRGEDETDTRDVIASSEADALDEPQADPLPVFFSVSEDPDANPPAAIEEDRLLRALPTKLDRGALFSQLHQALRINLEDAVWNQGLDAIQINADESFEKTRRCQQLLLDAALEYFAHRKIGGEVIELRLHQSERIIRQLTESFAATAPWYARWGVRLNATLRRVMGGAGDFIRSLTPTAVSRRAADDIKGRFRSGEYGGLIEPTGLINEIERHGGTAVLTHLKRDAGEAAQNASAADQDSDNNAPSPFRAPVERAVLRFEQDDFTTLDPRRLDAAIRQMWSEVPVHRKIATGLTPLAALFATFGAVLMIPVDFGANMFLAASIPELLAAAGLTTLSAMWAANRGTQDVGQQAARQQLADFLAVLCDELGVARPDPPMDVRVSKTTITLPPSRIPGGEPPEQMMPLLKVRDEFVSELKRLLPRPSGKGKRGATKSSEAGVTR</sequence>
<keyword evidence="2" id="KW-0812">Transmembrane</keyword>
<evidence type="ECO:0000313" key="3">
    <source>
        <dbReference type="EMBL" id="MCC9641518.1"/>
    </source>
</evidence>
<evidence type="ECO:0000256" key="2">
    <source>
        <dbReference type="SAM" id="Phobius"/>
    </source>
</evidence>
<dbReference type="SUPFAM" id="SSF52540">
    <property type="entry name" value="P-loop containing nucleoside triphosphate hydrolases"/>
    <property type="match status" value="1"/>
</dbReference>
<dbReference type="InterPro" id="IPR027417">
    <property type="entry name" value="P-loop_NTPase"/>
</dbReference>
<keyword evidence="2" id="KW-1133">Transmembrane helix</keyword>
<dbReference type="Proteomes" id="UP001430306">
    <property type="component" value="Unassembled WGS sequence"/>
</dbReference>
<gene>
    <name evidence="3" type="ORF">LOC71_04480</name>
</gene>